<dbReference type="SMART" id="SM00516">
    <property type="entry name" value="SEC14"/>
    <property type="match status" value="1"/>
</dbReference>
<name>A0A1Y1Y996_9FUNG</name>
<feature type="domain" description="Rho-GAP" evidence="2">
    <location>
        <begin position="201"/>
        <end position="392"/>
    </location>
</feature>
<dbReference type="PANTHER" id="PTHR45808:SF2">
    <property type="entry name" value="RHO GTPASE-ACTIVATING PROTEIN 68F"/>
    <property type="match status" value="1"/>
</dbReference>
<dbReference type="Pfam" id="PF13716">
    <property type="entry name" value="CRAL_TRIO_2"/>
    <property type="match status" value="1"/>
</dbReference>
<sequence>MSGFSFGGLRSMLPTIATTTSAHTEKELSELVDTKIIYQSGVDLESKPMLVFCACNLPNPKEMDYDQILSLILAKLDQFVESDYTVVLFSGGAVFRPSWVWLLKAYGRLSRKYKKNLKNLYVVHPSRWPRLILDTMNIVISPKFAKKVVYVETLSKLASYVPIKQMQIPEAVYEYNFKFESQIIIPSSYDKGPYTPQAFGVSLETLMGPDAELGIPQFFSECVEFVRANGIEVEGIFRRSPSSTSLKEAKEIYNRGNRLDLNEYGIHVAAVLLKMFFRELPTPVFPAEIYDIVREMQSCSNDTESIRYIRNNIFPTFSKPMLILLAQIFRLMNDVSTKSSINLMTPYNLAVVWSPNLVRSGNPMVDVMMCTVGSGTVGSVVRLCIEYVDALFPESLYPIPDSDIVSPKYTASANTTVNGFEGRRENIRGERHKSINPRQLYRASTSEDLGSVSLKNKRYSAYFPRRNSQEE</sequence>
<dbReference type="InterPro" id="IPR008936">
    <property type="entry name" value="Rho_GTPase_activation_prot"/>
</dbReference>
<dbReference type="Pfam" id="PF00620">
    <property type="entry name" value="RhoGAP"/>
    <property type="match status" value="1"/>
</dbReference>
<dbReference type="SMART" id="SM00324">
    <property type="entry name" value="RhoGAP"/>
    <property type="match status" value="1"/>
</dbReference>
<keyword evidence="4" id="KW-1185">Reference proteome</keyword>
<dbReference type="InterPro" id="IPR036865">
    <property type="entry name" value="CRAL-TRIO_dom_sf"/>
</dbReference>
<dbReference type="OrthoDB" id="19923at2759"/>
<dbReference type="PANTHER" id="PTHR45808">
    <property type="entry name" value="RHO GTPASE-ACTIVATING PROTEIN 68F"/>
    <property type="match status" value="1"/>
</dbReference>
<evidence type="ECO:0000259" key="2">
    <source>
        <dbReference type="PROSITE" id="PS50238"/>
    </source>
</evidence>
<accession>A0A1Y1Y996</accession>
<organism evidence="3 4">
    <name type="scientific">Basidiobolus meristosporus CBS 931.73</name>
    <dbReference type="NCBI Taxonomy" id="1314790"/>
    <lineage>
        <taxon>Eukaryota</taxon>
        <taxon>Fungi</taxon>
        <taxon>Fungi incertae sedis</taxon>
        <taxon>Zoopagomycota</taxon>
        <taxon>Entomophthoromycotina</taxon>
        <taxon>Basidiobolomycetes</taxon>
        <taxon>Basidiobolales</taxon>
        <taxon>Basidiobolaceae</taxon>
        <taxon>Basidiobolus</taxon>
    </lineage>
</organism>
<dbReference type="InterPro" id="IPR001251">
    <property type="entry name" value="CRAL-TRIO_dom"/>
</dbReference>
<dbReference type="Gene3D" id="1.10.555.10">
    <property type="entry name" value="Rho GTPase activation protein"/>
    <property type="match status" value="1"/>
</dbReference>
<dbReference type="AlphaFoldDB" id="A0A1Y1Y996"/>
<dbReference type="SUPFAM" id="SSF48350">
    <property type="entry name" value="GTPase activation domain, GAP"/>
    <property type="match status" value="1"/>
</dbReference>
<protein>
    <submittedName>
        <fullName evidence="3">RhoGAP-domain-containing protein</fullName>
    </submittedName>
</protein>
<evidence type="ECO:0000313" key="4">
    <source>
        <dbReference type="Proteomes" id="UP000193498"/>
    </source>
</evidence>
<dbReference type="GO" id="GO:0005096">
    <property type="term" value="F:GTPase activator activity"/>
    <property type="evidence" value="ECO:0007669"/>
    <property type="project" value="TreeGrafter"/>
</dbReference>
<dbReference type="GO" id="GO:0007264">
    <property type="term" value="P:small GTPase-mediated signal transduction"/>
    <property type="evidence" value="ECO:0007669"/>
    <property type="project" value="TreeGrafter"/>
</dbReference>
<dbReference type="FunCoup" id="A0A1Y1Y996">
    <property type="interactions" value="676"/>
</dbReference>
<dbReference type="InParanoid" id="A0A1Y1Y996"/>
<dbReference type="GO" id="GO:0005737">
    <property type="term" value="C:cytoplasm"/>
    <property type="evidence" value="ECO:0007669"/>
    <property type="project" value="TreeGrafter"/>
</dbReference>
<comment type="caution">
    <text evidence="3">The sequence shown here is derived from an EMBL/GenBank/DDBJ whole genome shotgun (WGS) entry which is preliminary data.</text>
</comment>
<dbReference type="PROSITE" id="PS50238">
    <property type="entry name" value="RHOGAP"/>
    <property type="match status" value="1"/>
</dbReference>
<gene>
    <name evidence="3" type="ORF">K493DRAFT_283667</name>
</gene>
<dbReference type="EMBL" id="MCFE01000201">
    <property type="protein sequence ID" value="ORX94581.1"/>
    <property type="molecule type" value="Genomic_DNA"/>
</dbReference>
<reference evidence="3 4" key="1">
    <citation type="submission" date="2016-07" db="EMBL/GenBank/DDBJ databases">
        <title>Pervasive Adenine N6-methylation of Active Genes in Fungi.</title>
        <authorList>
            <consortium name="DOE Joint Genome Institute"/>
            <person name="Mondo S.J."/>
            <person name="Dannebaum R.O."/>
            <person name="Kuo R.C."/>
            <person name="Labutti K."/>
            <person name="Haridas S."/>
            <person name="Kuo A."/>
            <person name="Salamov A."/>
            <person name="Ahrendt S.R."/>
            <person name="Lipzen A."/>
            <person name="Sullivan W."/>
            <person name="Andreopoulos W.B."/>
            <person name="Clum A."/>
            <person name="Lindquist E."/>
            <person name="Daum C."/>
            <person name="Ramamoorthy G.K."/>
            <person name="Gryganskyi A."/>
            <person name="Culley D."/>
            <person name="Magnuson J.K."/>
            <person name="James T.Y."/>
            <person name="O'Malley M.A."/>
            <person name="Stajich J.E."/>
            <person name="Spatafora J.W."/>
            <person name="Visel A."/>
            <person name="Grigoriev I.V."/>
        </authorList>
    </citation>
    <scope>NUCLEOTIDE SEQUENCE [LARGE SCALE GENOMIC DNA]</scope>
    <source>
        <strain evidence="3 4">CBS 931.73</strain>
    </source>
</reference>
<dbReference type="PROSITE" id="PS50191">
    <property type="entry name" value="CRAL_TRIO"/>
    <property type="match status" value="1"/>
</dbReference>
<dbReference type="SUPFAM" id="SSF52087">
    <property type="entry name" value="CRAL/TRIO domain"/>
    <property type="match status" value="1"/>
</dbReference>
<dbReference type="STRING" id="1314790.A0A1Y1Y996"/>
<dbReference type="Proteomes" id="UP000193498">
    <property type="component" value="Unassembled WGS sequence"/>
</dbReference>
<dbReference type="CDD" id="cd00159">
    <property type="entry name" value="RhoGAP"/>
    <property type="match status" value="1"/>
</dbReference>
<dbReference type="CDD" id="cd00170">
    <property type="entry name" value="SEC14"/>
    <property type="match status" value="1"/>
</dbReference>
<evidence type="ECO:0000259" key="1">
    <source>
        <dbReference type="PROSITE" id="PS50191"/>
    </source>
</evidence>
<proteinExistence type="predicted"/>
<feature type="domain" description="CRAL-TRIO" evidence="1">
    <location>
        <begin position="25"/>
        <end position="172"/>
    </location>
</feature>
<dbReference type="Gene3D" id="3.40.525.10">
    <property type="entry name" value="CRAL-TRIO lipid binding domain"/>
    <property type="match status" value="1"/>
</dbReference>
<evidence type="ECO:0000313" key="3">
    <source>
        <dbReference type="EMBL" id="ORX94581.1"/>
    </source>
</evidence>
<dbReference type="InterPro" id="IPR000198">
    <property type="entry name" value="RhoGAP_dom"/>
</dbReference>